<dbReference type="PANTHER" id="PTHR11647:SF1">
    <property type="entry name" value="COLLAPSIN RESPONSE MEDIATOR PROTEIN"/>
    <property type="match status" value="1"/>
</dbReference>
<organism evidence="2 3">
    <name type="scientific">Telmatocola sphagniphila</name>
    <dbReference type="NCBI Taxonomy" id="1123043"/>
    <lineage>
        <taxon>Bacteria</taxon>
        <taxon>Pseudomonadati</taxon>
        <taxon>Planctomycetota</taxon>
        <taxon>Planctomycetia</taxon>
        <taxon>Gemmatales</taxon>
        <taxon>Gemmataceae</taxon>
    </lineage>
</organism>
<dbReference type="AlphaFoldDB" id="A0A8E6F0Q2"/>
<accession>A0A8E6F0Q2</accession>
<gene>
    <name evidence="2" type="ORF">KIH39_13065</name>
</gene>
<dbReference type="RefSeq" id="WP_213500174.1">
    <property type="nucleotide sequence ID" value="NZ_CP074694.1"/>
</dbReference>
<dbReference type="KEGG" id="tsph:KIH39_13065"/>
<dbReference type="Proteomes" id="UP000676194">
    <property type="component" value="Chromosome"/>
</dbReference>
<name>A0A8E6F0Q2_9BACT</name>
<evidence type="ECO:0000313" key="2">
    <source>
        <dbReference type="EMBL" id="QVL34796.1"/>
    </source>
</evidence>
<dbReference type="SUPFAM" id="SSF51338">
    <property type="entry name" value="Composite domain of metallo-dependent hydrolases"/>
    <property type="match status" value="2"/>
</dbReference>
<feature type="domain" description="Amidohydrolase 3" evidence="1">
    <location>
        <begin position="44"/>
        <end position="487"/>
    </location>
</feature>
<evidence type="ECO:0000313" key="3">
    <source>
        <dbReference type="Proteomes" id="UP000676194"/>
    </source>
</evidence>
<sequence length="547" mass="60523">MSLLRIANGTVYDPANGIDGIVSDIWVEAGKIVAPPRGRKKATRTIDASGQLVFPGGIDMHSHIAGPKVNFSRKMRPEDRRNAVYPKTDLLRSGTGGSTPTTFTTGYLYGGLGYTTAFDAAIPPLGARHAHEEFRDTPVIDKGFFILLGNNHYAMKLIAAQEQEVLSAYAGWLLNATKGYALKIVNPGGVERWKQGAGHDTQLDTVVDGFGITPRQIITGVAQAAIDLNLPHPVHIHGNQLGIAGNWRTTLETMRALEGRRAHLTHVQFHSYGGEPNGEGFCSRVSELVDYVNSHRNISIDVGHVNFGKTTSMTGDGALGYFLHRVTGKKWFNSETECEAGCGIVPIEYKQRSLIHALQWIIGLEWYLLMQDPWRIAMSTDHPNGGVFLAYPEMIQLLMSRDYRREVLTKLPASIAGRCVLPSLEREYTLNEIAIITRASPARLLGLKDKGQLGVGADADITLYSPHPTWKQTFELPRMVLKAGEIVCENGEFRHIPFGLLHAVNPSFDDGWLAHFRNWFQDNYSIQFDNFAVDDSYLQEGVVLQSC</sequence>
<dbReference type="EMBL" id="CP074694">
    <property type="protein sequence ID" value="QVL34796.1"/>
    <property type="molecule type" value="Genomic_DNA"/>
</dbReference>
<dbReference type="Gene3D" id="2.30.40.10">
    <property type="entry name" value="Urease, subunit C, domain 1"/>
    <property type="match status" value="2"/>
</dbReference>
<dbReference type="PANTHER" id="PTHR11647">
    <property type="entry name" value="HYDRANTOINASE/DIHYDROPYRIMIDINASE FAMILY MEMBER"/>
    <property type="match status" value="1"/>
</dbReference>
<dbReference type="NCBIfam" id="TIGR03121">
    <property type="entry name" value="one_C_dehyd_A"/>
    <property type="match status" value="1"/>
</dbReference>
<proteinExistence type="predicted"/>
<dbReference type="InterPro" id="IPR013108">
    <property type="entry name" value="Amidohydro_3"/>
</dbReference>
<dbReference type="Gene3D" id="3.20.20.140">
    <property type="entry name" value="Metal-dependent hydrolases"/>
    <property type="match status" value="1"/>
</dbReference>
<dbReference type="InterPro" id="IPR011059">
    <property type="entry name" value="Metal-dep_hydrolase_composite"/>
</dbReference>
<dbReference type="PIRSF" id="PIRSF006453">
    <property type="entry name" value="FwdA"/>
    <property type="match status" value="1"/>
</dbReference>
<protein>
    <submittedName>
        <fullName evidence="2">Formylmethanofuran dehydrogenase subunit A</fullName>
    </submittedName>
</protein>
<reference evidence="2" key="1">
    <citation type="submission" date="2021-05" db="EMBL/GenBank/DDBJ databases">
        <title>Complete genome sequence of the cellulolytic planctomycete Telmatocola sphagniphila SP2T and characterization of the first cellulase from planctomycetes.</title>
        <authorList>
            <person name="Rakitin A.L."/>
            <person name="Beletsky A.V."/>
            <person name="Naumoff D.G."/>
            <person name="Kulichevskaya I.S."/>
            <person name="Mardanov A.V."/>
            <person name="Ravin N.V."/>
            <person name="Dedysh S.N."/>
        </authorList>
    </citation>
    <scope>NUCLEOTIDE SEQUENCE</scope>
    <source>
        <strain evidence="2">SP2T</strain>
    </source>
</reference>
<dbReference type="InterPro" id="IPR012027">
    <property type="entry name" value="Formylmethanofuran_DH_asu"/>
</dbReference>
<dbReference type="SUPFAM" id="SSF51556">
    <property type="entry name" value="Metallo-dependent hydrolases"/>
    <property type="match status" value="1"/>
</dbReference>
<keyword evidence="3" id="KW-1185">Reference proteome</keyword>
<evidence type="ECO:0000259" key="1">
    <source>
        <dbReference type="Pfam" id="PF07969"/>
    </source>
</evidence>
<dbReference type="GO" id="GO:0016810">
    <property type="term" value="F:hydrolase activity, acting on carbon-nitrogen (but not peptide) bonds"/>
    <property type="evidence" value="ECO:0007669"/>
    <property type="project" value="InterPro"/>
</dbReference>
<dbReference type="InterPro" id="IPR032466">
    <property type="entry name" value="Metal_Hydrolase"/>
</dbReference>
<dbReference type="Pfam" id="PF07969">
    <property type="entry name" value="Amidohydro_3"/>
    <property type="match status" value="1"/>
</dbReference>
<dbReference type="InterPro" id="IPR050378">
    <property type="entry name" value="Metallo-dep_Hydrolases_sf"/>
</dbReference>